<evidence type="ECO:0000313" key="6">
    <source>
        <dbReference type="Proteomes" id="UP001596045"/>
    </source>
</evidence>
<keyword evidence="2" id="KW-0548">Nucleotidyltransferase</keyword>
<sequence length="223" mass="24178">MIGYHLPDADQHAPRPHDLLWITDPAALSVTCPLPPWATAAWLARAPLVMRRELVSDPDYIPVGLRGTHRSQRAKAYLARQAVARCVTPEQLVSGAAWHRHSQSRLCAFPAFKALATLAPSLLASGLCWGPTGSVGFALASGLPVLRLESDLDLIVRACKPLSTAQTALLLALSAASICRIDIQIETGHGAFSLSEWTNGHRRVLLKTDHGPLLTEDPWRQIA</sequence>
<evidence type="ECO:0000313" key="5">
    <source>
        <dbReference type="EMBL" id="MFC5476278.1"/>
    </source>
</evidence>
<dbReference type="Pfam" id="PF20866">
    <property type="entry name" value="MdcG_N"/>
    <property type="match status" value="1"/>
</dbReference>
<name>A0ABW0MDI8_9BURK</name>
<dbReference type="Pfam" id="PF10620">
    <property type="entry name" value="MdcG"/>
    <property type="match status" value="1"/>
</dbReference>
<dbReference type="EMBL" id="JBHSMT010000030">
    <property type="protein sequence ID" value="MFC5476278.1"/>
    <property type="molecule type" value="Genomic_DNA"/>
</dbReference>
<feature type="domain" description="Phosphoribosyl-dephospho-CoA transferase MdcG N-terminal" evidence="4">
    <location>
        <begin position="15"/>
        <end position="89"/>
    </location>
</feature>
<keyword evidence="1" id="KW-0808">Transferase</keyword>
<keyword evidence="6" id="KW-1185">Reference proteome</keyword>
<dbReference type="RefSeq" id="WP_379000326.1">
    <property type="nucleotide sequence ID" value="NZ_JBHSMT010000030.1"/>
</dbReference>
<evidence type="ECO:0000259" key="3">
    <source>
        <dbReference type="Pfam" id="PF10620"/>
    </source>
</evidence>
<protein>
    <submittedName>
        <fullName evidence="5">Malonate decarboxylase holo-ACP synthase</fullName>
    </submittedName>
</protein>
<feature type="domain" description="Phosphoribosyl-dephospho-CoA transferase MdcG C-terminal" evidence="3">
    <location>
        <begin position="106"/>
        <end position="218"/>
    </location>
</feature>
<dbReference type="InterPro" id="IPR049180">
    <property type="entry name" value="MdcG_C"/>
</dbReference>
<reference evidence="6" key="1">
    <citation type="journal article" date="2019" name="Int. J. Syst. Evol. Microbiol.">
        <title>The Global Catalogue of Microorganisms (GCM) 10K type strain sequencing project: providing services to taxonomists for standard genome sequencing and annotation.</title>
        <authorList>
            <consortium name="The Broad Institute Genomics Platform"/>
            <consortium name="The Broad Institute Genome Sequencing Center for Infectious Disease"/>
            <person name="Wu L."/>
            <person name="Ma J."/>
        </authorList>
    </citation>
    <scope>NUCLEOTIDE SEQUENCE [LARGE SCALE GENOMIC DNA]</scope>
    <source>
        <strain evidence="6">JCM 17066</strain>
    </source>
</reference>
<gene>
    <name evidence="5" type="ORF">ACFPM8_20130</name>
</gene>
<proteinExistence type="predicted"/>
<comment type="caution">
    <text evidence="5">The sequence shown here is derived from an EMBL/GenBank/DDBJ whole genome shotgun (WGS) entry which is preliminary data.</text>
</comment>
<dbReference type="Proteomes" id="UP001596045">
    <property type="component" value="Unassembled WGS sequence"/>
</dbReference>
<evidence type="ECO:0000256" key="2">
    <source>
        <dbReference type="ARBA" id="ARBA00022695"/>
    </source>
</evidence>
<evidence type="ECO:0000259" key="4">
    <source>
        <dbReference type="Pfam" id="PF20866"/>
    </source>
</evidence>
<dbReference type="NCBIfam" id="TIGR03135">
    <property type="entry name" value="malonate_mdcG"/>
    <property type="match status" value="1"/>
</dbReference>
<organism evidence="5 6">
    <name type="scientific">Paraherbaspirillum soli</name>
    <dbReference type="NCBI Taxonomy" id="631222"/>
    <lineage>
        <taxon>Bacteria</taxon>
        <taxon>Pseudomonadati</taxon>
        <taxon>Pseudomonadota</taxon>
        <taxon>Betaproteobacteria</taxon>
        <taxon>Burkholderiales</taxon>
        <taxon>Oxalobacteraceae</taxon>
        <taxon>Paraherbaspirillum</taxon>
    </lineage>
</organism>
<dbReference type="NCBIfam" id="NF002332">
    <property type="entry name" value="PRK01293.1"/>
    <property type="match status" value="1"/>
</dbReference>
<dbReference type="InterPro" id="IPR048903">
    <property type="entry name" value="MdcG_N"/>
</dbReference>
<dbReference type="InterPro" id="IPR017557">
    <property type="entry name" value="Holo-ACP_synthase"/>
</dbReference>
<accession>A0ABW0MDI8</accession>
<evidence type="ECO:0000256" key="1">
    <source>
        <dbReference type="ARBA" id="ARBA00022679"/>
    </source>
</evidence>